<feature type="domain" description="HTH araC/xylS-type" evidence="4">
    <location>
        <begin position="163"/>
        <end position="261"/>
    </location>
</feature>
<dbReference type="InterPro" id="IPR014710">
    <property type="entry name" value="RmlC-like_jellyroll"/>
</dbReference>
<evidence type="ECO:0000313" key="5">
    <source>
        <dbReference type="EMBL" id="ANU13104.1"/>
    </source>
</evidence>
<reference evidence="6" key="2">
    <citation type="submission" date="2016-10" db="EMBL/GenBank/DDBJ databases">
        <authorList>
            <person name="See-Too W.S."/>
        </authorList>
    </citation>
    <scope>NUCLEOTIDE SEQUENCE [LARGE SCALE GENOMIC DNA]</scope>
    <source>
        <strain evidence="6">DSM 24743</strain>
    </source>
</reference>
<organism evidence="5 6">
    <name type="scientific">Planococcus halocryophilus</name>
    <dbReference type="NCBI Taxonomy" id="1215089"/>
    <lineage>
        <taxon>Bacteria</taxon>
        <taxon>Bacillati</taxon>
        <taxon>Bacillota</taxon>
        <taxon>Bacilli</taxon>
        <taxon>Bacillales</taxon>
        <taxon>Caryophanaceae</taxon>
        <taxon>Planococcus</taxon>
    </lineage>
</organism>
<keyword evidence="1" id="KW-0805">Transcription regulation</keyword>
<dbReference type="PANTHER" id="PTHR43280:SF2">
    <property type="entry name" value="HTH-TYPE TRANSCRIPTIONAL REGULATOR EXSA"/>
    <property type="match status" value="1"/>
</dbReference>
<evidence type="ECO:0000256" key="1">
    <source>
        <dbReference type="ARBA" id="ARBA00023015"/>
    </source>
</evidence>
<reference evidence="6" key="1">
    <citation type="submission" date="2016-07" db="EMBL/GenBank/DDBJ databases">
        <authorList>
            <person name="See-Too W.S."/>
        </authorList>
    </citation>
    <scope>NUCLEOTIDE SEQUENCE [LARGE SCALE GENOMIC DNA]</scope>
    <source>
        <strain evidence="6">DSM 24743</strain>
    </source>
</reference>
<accession>A0A1C7DNX3</accession>
<keyword evidence="6" id="KW-1185">Reference proteome</keyword>
<dbReference type="Pfam" id="PF02311">
    <property type="entry name" value="AraC_binding"/>
    <property type="match status" value="1"/>
</dbReference>
<gene>
    <name evidence="5" type="ORF">BBI08_04285</name>
</gene>
<dbReference type="InterPro" id="IPR003313">
    <property type="entry name" value="AraC-bd"/>
</dbReference>
<dbReference type="InterPro" id="IPR018062">
    <property type="entry name" value="HTH_AraC-typ_CS"/>
</dbReference>
<dbReference type="KEGG" id="phc:BBI08_04285"/>
<evidence type="ECO:0000313" key="6">
    <source>
        <dbReference type="Proteomes" id="UP000092687"/>
    </source>
</evidence>
<dbReference type="PANTHER" id="PTHR43280">
    <property type="entry name" value="ARAC-FAMILY TRANSCRIPTIONAL REGULATOR"/>
    <property type="match status" value="1"/>
</dbReference>
<keyword evidence="2" id="KW-0238">DNA-binding</keyword>
<dbReference type="OrthoDB" id="9813413at2"/>
<evidence type="ECO:0000259" key="4">
    <source>
        <dbReference type="PROSITE" id="PS01124"/>
    </source>
</evidence>
<dbReference type="EMBL" id="CP016537">
    <property type="protein sequence ID" value="ANU13104.1"/>
    <property type="molecule type" value="Genomic_DNA"/>
</dbReference>
<dbReference type="GO" id="GO:0003700">
    <property type="term" value="F:DNA-binding transcription factor activity"/>
    <property type="evidence" value="ECO:0007669"/>
    <property type="project" value="InterPro"/>
</dbReference>
<dbReference type="PROSITE" id="PS01124">
    <property type="entry name" value="HTH_ARAC_FAMILY_2"/>
    <property type="match status" value="1"/>
</dbReference>
<dbReference type="Gene3D" id="2.60.120.10">
    <property type="entry name" value="Jelly Rolls"/>
    <property type="match status" value="1"/>
</dbReference>
<dbReference type="Pfam" id="PF12833">
    <property type="entry name" value="HTH_18"/>
    <property type="match status" value="1"/>
</dbReference>
<name>A0A1C7DNX3_9BACL</name>
<dbReference type="InterPro" id="IPR009057">
    <property type="entry name" value="Homeodomain-like_sf"/>
</dbReference>
<evidence type="ECO:0000256" key="3">
    <source>
        <dbReference type="ARBA" id="ARBA00023163"/>
    </source>
</evidence>
<dbReference type="InterPro" id="IPR037923">
    <property type="entry name" value="HTH-like"/>
</dbReference>
<dbReference type="PRINTS" id="PR00032">
    <property type="entry name" value="HTHARAC"/>
</dbReference>
<evidence type="ECO:0000256" key="2">
    <source>
        <dbReference type="ARBA" id="ARBA00023125"/>
    </source>
</evidence>
<dbReference type="GO" id="GO:0043565">
    <property type="term" value="F:sequence-specific DNA binding"/>
    <property type="evidence" value="ECO:0007669"/>
    <property type="project" value="InterPro"/>
</dbReference>
<proteinExistence type="predicted"/>
<dbReference type="STRING" id="1215089.BBI08_04285"/>
<dbReference type="PROSITE" id="PS00041">
    <property type="entry name" value="HTH_ARAC_FAMILY_1"/>
    <property type="match status" value="1"/>
</dbReference>
<dbReference type="SUPFAM" id="SSF51215">
    <property type="entry name" value="Regulatory protein AraC"/>
    <property type="match status" value="1"/>
</dbReference>
<dbReference type="SUPFAM" id="SSF46689">
    <property type="entry name" value="Homeodomain-like"/>
    <property type="match status" value="2"/>
</dbReference>
<dbReference type="AlphaFoldDB" id="A0A1C7DNX3"/>
<dbReference type="InterPro" id="IPR020449">
    <property type="entry name" value="Tscrpt_reg_AraC-type_HTH"/>
</dbReference>
<dbReference type="Proteomes" id="UP000092687">
    <property type="component" value="Chromosome"/>
</dbReference>
<dbReference type="RefSeq" id="WP_008496403.1">
    <property type="nucleotide sequence ID" value="NZ_CP016537.2"/>
</dbReference>
<dbReference type="Gene3D" id="1.10.10.60">
    <property type="entry name" value="Homeodomain-like"/>
    <property type="match status" value="2"/>
</dbReference>
<dbReference type="InterPro" id="IPR018060">
    <property type="entry name" value="HTH_AraC"/>
</dbReference>
<protein>
    <submittedName>
        <fullName evidence="5">AraC family transcriptional regulator</fullName>
    </submittedName>
</protein>
<sequence length="263" mass="29713">MSAATNPTLFHSIQSFSIPYGTSEYHPLHHHPATVELLLVVAGTVHCKIDGQTYLAPAGTVLFIQAGSWHEQLYAASDMQSGYRLTFSAQIPKSYAELPPIIPISEIDSLNSLLMQLKQEQEHPRPDSNQMAHHLINSILLHVFRSANKQESFGYSNSEETIQEIKHYMEENYTKSLSLEELATRFEFNKYQLARLFKQVTGVSPLQYIISCRINTAKYLLCTSDSSVSKIASKIGYKSDTQFQAAFKKVVGVTPRQYRVNHK</sequence>
<keyword evidence="3" id="KW-0804">Transcription</keyword>
<dbReference type="SMART" id="SM00342">
    <property type="entry name" value="HTH_ARAC"/>
    <property type="match status" value="1"/>
</dbReference>
<dbReference type="CDD" id="cd02208">
    <property type="entry name" value="cupin_RmlC-like"/>
    <property type="match status" value="1"/>
</dbReference>